<dbReference type="AlphaFoldDB" id="A0A200RCF7"/>
<dbReference type="PROSITE" id="PS51295">
    <property type="entry name" value="CRM"/>
    <property type="match status" value="1"/>
</dbReference>
<feature type="chain" id="PRO_5012984581" evidence="4">
    <location>
        <begin position="22"/>
        <end position="382"/>
    </location>
</feature>
<evidence type="ECO:0000259" key="5">
    <source>
        <dbReference type="PROSITE" id="PS51295"/>
    </source>
</evidence>
<dbReference type="Pfam" id="PF01985">
    <property type="entry name" value="CRS1_YhbY"/>
    <property type="match status" value="1"/>
</dbReference>
<dbReference type="Proteomes" id="UP000195402">
    <property type="component" value="Unassembled WGS sequence"/>
</dbReference>
<dbReference type="EMBL" id="MVGT01000132">
    <property type="protein sequence ID" value="OVA20398.1"/>
    <property type="molecule type" value="Genomic_DNA"/>
</dbReference>
<organism evidence="6 7">
    <name type="scientific">Macleaya cordata</name>
    <name type="common">Five-seeded plume-poppy</name>
    <name type="synonym">Bocconia cordata</name>
    <dbReference type="NCBI Taxonomy" id="56857"/>
    <lineage>
        <taxon>Eukaryota</taxon>
        <taxon>Viridiplantae</taxon>
        <taxon>Streptophyta</taxon>
        <taxon>Embryophyta</taxon>
        <taxon>Tracheophyta</taxon>
        <taxon>Spermatophyta</taxon>
        <taxon>Magnoliopsida</taxon>
        <taxon>Ranunculales</taxon>
        <taxon>Papaveraceae</taxon>
        <taxon>Papaveroideae</taxon>
        <taxon>Macleaya</taxon>
    </lineage>
</organism>
<keyword evidence="7" id="KW-1185">Reference proteome</keyword>
<dbReference type="FunFam" id="3.30.110.60:FF:000004">
    <property type="entry name" value="RNA-binding CRS1 / YhbY (CRM) domain protein"/>
    <property type="match status" value="1"/>
</dbReference>
<evidence type="ECO:0000313" key="6">
    <source>
        <dbReference type="EMBL" id="OVA20398.1"/>
    </source>
</evidence>
<keyword evidence="1 2" id="KW-0694">RNA-binding</keyword>
<proteinExistence type="predicted"/>
<feature type="compositionally biased region" description="Acidic residues" evidence="3">
    <location>
        <begin position="93"/>
        <end position="117"/>
    </location>
</feature>
<evidence type="ECO:0000313" key="7">
    <source>
        <dbReference type="Proteomes" id="UP000195402"/>
    </source>
</evidence>
<dbReference type="PANTHER" id="PTHR47714:SF1">
    <property type="entry name" value="RNA-BINDING CRS1 _ YHBY (CRM) DOMAIN PROTEIN"/>
    <property type="match status" value="1"/>
</dbReference>
<accession>A0A200RCF7</accession>
<dbReference type="GO" id="GO:0009507">
    <property type="term" value="C:chloroplast"/>
    <property type="evidence" value="ECO:0007669"/>
    <property type="project" value="TreeGrafter"/>
</dbReference>
<gene>
    <name evidence="6" type="ORF">BVC80_1195g41</name>
</gene>
<dbReference type="SUPFAM" id="SSF75471">
    <property type="entry name" value="YhbY-like"/>
    <property type="match status" value="1"/>
</dbReference>
<dbReference type="STRING" id="56857.A0A200RCF7"/>
<feature type="signal peptide" evidence="4">
    <location>
        <begin position="1"/>
        <end position="21"/>
    </location>
</feature>
<comment type="caution">
    <text evidence="6">The sequence shown here is derived from an EMBL/GenBank/DDBJ whole genome shotgun (WGS) entry which is preliminary data.</text>
</comment>
<dbReference type="InterPro" id="IPR035920">
    <property type="entry name" value="YhbY-like_sf"/>
</dbReference>
<dbReference type="OrthoDB" id="2020593at2759"/>
<protein>
    <submittedName>
        <fullName evidence="6">RNA-binding</fullName>
    </submittedName>
</protein>
<dbReference type="Gene3D" id="3.30.110.60">
    <property type="entry name" value="YhbY-like"/>
    <property type="match status" value="1"/>
</dbReference>
<dbReference type="PANTHER" id="PTHR47714">
    <property type="entry name" value="CRS1/YHBY DOMAIN CONTAINING PROTEIN, EXPRESSED"/>
    <property type="match status" value="1"/>
</dbReference>
<reference evidence="6 7" key="1">
    <citation type="journal article" date="2017" name="Mol. Plant">
        <title>The Genome of Medicinal Plant Macleaya cordata Provides New Insights into Benzylisoquinoline Alkaloids Metabolism.</title>
        <authorList>
            <person name="Liu X."/>
            <person name="Liu Y."/>
            <person name="Huang P."/>
            <person name="Ma Y."/>
            <person name="Qing Z."/>
            <person name="Tang Q."/>
            <person name="Cao H."/>
            <person name="Cheng P."/>
            <person name="Zheng Y."/>
            <person name="Yuan Z."/>
            <person name="Zhou Y."/>
            <person name="Liu J."/>
            <person name="Tang Z."/>
            <person name="Zhuo Y."/>
            <person name="Zhang Y."/>
            <person name="Yu L."/>
            <person name="Huang J."/>
            <person name="Yang P."/>
            <person name="Peng Q."/>
            <person name="Zhang J."/>
            <person name="Jiang W."/>
            <person name="Zhang Z."/>
            <person name="Lin K."/>
            <person name="Ro D.K."/>
            <person name="Chen X."/>
            <person name="Xiong X."/>
            <person name="Shang Y."/>
            <person name="Huang S."/>
            <person name="Zeng J."/>
        </authorList>
    </citation>
    <scope>NUCLEOTIDE SEQUENCE [LARGE SCALE GENOMIC DNA]</scope>
    <source>
        <strain evidence="7">cv. BLH2017</strain>
        <tissue evidence="6">Root</tissue>
    </source>
</reference>
<keyword evidence="4" id="KW-0732">Signal</keyword>
<evidence type="ECO:0000256" key="4">
    <source>
        <dbReference type="SAM" id="SignalP"/>
    </source>
</evidence>
<name>A0A200RCF7_MACCD</name>
<dbReference type="GO" id="GO:0003723">
    <property type="term" value="F:RNA binding"/>
    <property type="evidence" value="ECO:0007669"/>
    <property type="project" value="UniProtKB-UniRule"/>
</dbReference>
<dbReference type="InterPro" id="IPR001890">
    <property type="entry name" value="RNA-binding_CRM"/>
</dbReference>
<dbReference type="OMA" id="KETEGMC"/>
<feature type="domain" description="CRM" evidence="5">
    <location>
        <begin position="148"/>
        <end position="247"/>
    </location>
</feature>
<evidence type="ECO:0000256" key="3">
    <source>
        <dbReference type="SAM" id="MobiDB-lite"/>
    </source>
</evidence>
<evidence type="ECO:0000256" key="1">
    <source>
        <dbReference type="ARBA" id="ARBA00022884"/>
    </source>
</evidence>
<feature type="region of interest" description="Disordered" evidence="3">
    <location>
        <begin position="93"/>
        <end position="146"/>
    </location>
</feature>
<dbReference type="InParanoid" id="A0A200RCF7"/>
<dbReference type="SMART" id="SM01103">
    <property type="entry name" value="CRS1_YhbY"/>
    <property type="match status" value="1"/>
</dbReference>
<sequence length="382" mass="42140">MAASVLLLHHLLLFKTPPSSLQFIKPLCLTTALHLHKPVRTIINPLSLSSLSLCTSFLNSSSSPSSSSSSLSLTHPQTLSPRVLLNEDKNFDLDSDDEVEQEEELEIEEEEEGEELFEAQIKQEPEPESEPPLKPNSNTNDNSALKLPNLSVKEKKELASYAHSLGKKLKCQQVGKSGVTSSLAAAFVENLESNELLKLKIHNSCPGELADVVKQLEEATGSVAVGQIGRAVILYRPSLTKLKAAEKRNQVRRVFVRKGFIPKPTEANKLEVLRLSGRGRRGSSRIERSSGRRRNLLHPSNMTKICQLRSVKHRSESNQNFTLEGKNCGSARATEIPTEFATAGTFHGEIHNTLGWDAKYEEMQITLTVGCLSGSKFGRNLL</sequence>
<evidence type="ECO:0000256" key="2">
    <source>
        <dbReference type="PROSITE-ProRule" id="PRU00626"/>
    </source>
</evidence>